<dbReference type="SUPFAM" id="SSF117074">
    <property type="entry name" value="Hypothetical protein PA1324"/>
    <property type="match status" value="1"/>
</dbReference>
<protein>
    <recommendedName>
        <fullName evidence="4">Lipoprotein</fullName>
    </recommendedName>
</protein>
<organism evidence="2 3">
    <name type="scientific">Brevundimonas basaltis</name>
    <dbReference type="NCBI Taxonomy" id="472166"/>
    <lineage>
        <taxon>Bacteria</taxon>
        <taxon>Pseudomonadati</taxon>
        <taxon>Pseudomonadota</taxon>
        <taxon>Alphaproteobacteria</taxon>
        <taxon>Caulobacterales</taxon>
        <taxon>Caulobacteraceae</taxon>
        <taxon>Brevundimonas</taxon>
    </lineage>
</organism>
<keyword evidence="1" id="KW-0732">Signal</keyword>
<sequence length="183" mass="19614">MAAPMIPRKPILALIAAVSLGGLAACETAPMDRGFGAPWPRPAPPPAPAVFNADDFAWSTRAGRASIDGRIDYRRNGRAFDCTGSVGLTPDTPYTRARIRTLYGSTERAAVNEAIVRARTVADPSADYRSYVRSTTCENGRFNFSGLPDGGWFIIAPVSAGGDDRVVLMRRVNTRGGRITVTL</sequence>
<evidence type="ECO:0000313" key="3">
    <source>
        <dbReference type="Proteomes" id="UP000566663"/>
    </source>
</evidence>
<evidence type="ECO:0008006" key="4">
    <source>
        <dbReference type="Google" id="ProtNLM"/>
    </source>
</evidence>
<gene>
    <name evidence="2" type="ORF">HNQ67_002615</name>
</gene>
<evidence type="ECO:0000313" key="2">
    <source>
        <dbReference type="EMBL" id="MBB5293070.1"/>
    </source>
</evidence>
<accession>A0A7W8MHJ6</accession>
<dbReference type="Proteomes" id="UP000566663">
    <property type="component" value="Unassembled WGS sequence"/>
</dbReference>
<name>A0A7W8MHJ6_9CAUL</name>
<keyword evidence="3" id="KW-1185">Reference proteome</keyword>
<dbReference type="EMBL" id="JACHFZ010000006">
    <property type="protein sequence ID" value="MBB5293070.1"/>
    <property type="molecule type" value="Genomic_DNA"/>
</dbReference>
<evidence type="ECO:0000256" key="1">
    <source>
        <dbReference type="SAM" id="SignalP"/>
    </source>
</evidence>
<comment type="caution">
    <text evidence="2">The sequence shown here is derived from an EMBL/GenBank/DDBJ whole genome shotgun (WGS) entry which is preliminary data.</text>
</comment>
<proteinExistence type="predicted"/>
<dbReference type="AlphaFoldDB" id="A0A7W8MHJ6"/>
<feature type="chain" id="PRO_5030508726" description="Lipoprotein" evidence="1">
    <location>
        <begin position="25"/>
        <end position="183"/>
    </location>
</feature>
<reference evidence="2 3" key="1">
    <citation type="submission" date="2020-08" db="EMBL/GenBank/DDBJ databases">
        <title>Genomic Encyclopedia of Type Strains, Phase IV (KMG-IV): sequencing the most valuable type-strain genomes for metagenomic binning, comparative biology and taxonomic classification.</title>
        <authorList>
            <person name="Goeker M."/>
        </authorList>
    </citation>
    <scope>NUCLEOTIDE SEQUENCE [LARGE SCALE GENOMIC DNA]</scope>
    <source>
        <strain evidence="2 3">DSM 25335</strain>
    </source>
</reference>
<dbReference type="RefSeq" id="WP_246347605.1">
    <property type="nucleotide sequence ID" value="NZ_BAAAFF010000005.1"/>
</dbReference>
<feature type="signal peptide" evidence="1">
    <location>
        <begin position="1"/>
        <end position="24"/>
    </location>
</feature>